<dbReference type="EMBL" id="JAFDVH010000001">
    <property type="protein sequence ID" value="KAG7491597.1"/>
    <property type="molecule type" value="Genomic_DNA"/>
</dbReference>
<proteinExistence type="predicted"/>
<evidence type="ECO:0000313" key="3">
    <source>
        <dbReference type="Proteomes" id="UP001046870"/>
    </source>
</evidence>
<dbReference type="OrthoDB" id="542946at2759"/>
<organism evidence="2 3">
    <name type="scientific">Megalops atlanticus</name>
    <name type="common">Tarpon</name>
    <name type="synonym">Clupea gigantea</name>
    <dbReference type="NCBI Taxonomy" id="7932"/>
    <lineage>
        <taxon>Eukaryota</taxon>
        <taxon>Metazoa</taxon>
        <taxon>Chordata</taxon>
        <taxon>Craniata</taxon>
        <taxon>Vertebrata</taxon>
        <taxon>Euteleostomi</taxon>
        <taxon>Actinopterygii</taxon>
        <taxon>Neopterygii</taxon>
        <taxon>Teleostei</taxon>
        <taxon>Elopiformes</taxon>
        <taxon>Megalopidae</taxon>
        <taxon>Megalops</taxon>
    </lineage>
</organism>
<evidence type="ECO:0000313" key="2">
    <source>
        <dbReference type="EMBL" id="KAG7491597.1"/>
    </source>
</evidence>
<accession>A0A9D3QGC2</accession>
<evidence type="ECO:0000256" key="1">
    <source>
        <dbReference type="SAM" id="MobiDB-lite"/>
    </source>
</evidence>
<keyword evidence="3" id="KW-1185">Reference proteome</keyword>
<name>A0A9D3QGC2_MEGAT</name>
<protein>
    <submittedName>
        <fullName evidence="2">Uncharacterized protein</fullName>
    </submittedName>
</protein>
<feature type="compositionally biased region" description="Low complexity" evidence="1">
    <location>
        <begin position="444"/>
        <end position="454"/>
    </location>
</feature>
<reference evidence="2" key="1">
    <citation type="submission" date="2021-01" db="EMBL/GenBank/DDBJ databases">
        <authorList>
            <person name="Zahm M."/>
            <person name="Roques C."/>
            <person name="Cabau C."/>
            <person name="Klopp C."/>
            <person name="Donnadieu C."/>
            <person name="Jouanno E."/>
            <person name="Lampietro C."/>
            <person name="Louis A."/>
            <person name="Herpin A."/>
            <person name="Echchiki A."/>
            <person name="Berthelot C."/>
            <person name="Parey E."/>
            <person name="Roest-Crollius H."/>
            <person name="Braasch I."/>
            <person name="Postlethwait J."/>
            <person name="Bobe J."/>
            <person name="Montfort J."/>
            <person name="Bouchez O."/>
            <person name="Begum T."/>
            <person name="Mejri S."/>
            <person name="Adams A."/>
            <person name="Chen W.-J."/>
            <person name="Guiguen Y."/>
        </authorList>
    </citation>
    <scope>NUCLEOTIDE SEQUENCE</scope>
    <source>
        <strain evidence="2">YG-15Mar2019-1</strain>
        <tissue evidence="2">Brain</tissue>
    </source>
</reference>
<gene>
    <name evidence="2" type="ORF">MATL_G00005320</name>
</gene>
<dbReference type="AlphaFoldDB" id="A0A9D3QGC2"/>
<feature type="region of interest" description="Disordered" evidence="1">
    <location>
        <begin position="444"/>
        <end position="463"/>
    </location>
</feature>
<dbReference type="Proteomes" id="UP001046870">
    <property type="component" value="Chromosome 1"/>
</dbReference>
<comment type="caution">
    <text evidence="2">The sequence shown here is derived from an EMBL/GenBank/DDBJ whole genome shotgun (WGS) entry which is preliminary data.</text>
</comment>
<sequence>MACPHRKSLWEQSDAELLKQVLPPQTLTCTPGGLLHCGPGGEGFGLQTALRASHPDRIKECLSLAQSMVCKPKHAGRFKMERSIAVVSPRAWLGTLSPFLCGLQVVEFCYIRAPPGCLEEVLQVYAKLVLSELSELDGKDGLTPYTVHLGPGGKWGMQQVAAFPTRFQECFMDALRQKHPVHLQVLQAQRGIAQWRFLPLQKHFVLYCLHEDGSTWLCLPHHNPLFLYQAVFTSMDQAALHLRTVGQDPFSSGSLQEVTSEADSQITDSFLRGETLQGYRLVALRCLVTGEEACLPDCWRMCHSVCAQLEFLSAVAECLQGLLELCEEGEQSAAGQTAIPYQAAIEEMSEGLSWLLKRTLQHPEALAPPGVWETVLNWRESVARGSRAVCVRGVVGVCQAVSEGLFRDLHSLCHQVQALLDRLGTAGEVREVRTQVCCTKMVPPHSQSHPHGSSACHNQNPSHNVHRTGAQALELF</sequence>